<dbReference type="InParanoid" id="A0A1W4X8H6"/>
<dbReference type="CTD" id="31589"/>
<evidence type="ECO:0000313" key="15">
    <source>
        <dbReference type="Proteomes" id="UP000192223"/>
    </source>
</evidence>
<dbReference type="OrthoDB" id="2449614at2759"/>
<dbReference type="GO" id="GO:0008270">
    <property type="term" value="F:zinc ion binding"/>
    <property type="evidence" value="ECO:0007669"/>
    <property type="project" value="UniProtKB-KW"/>
</dbReference>
<evidence type="ECO:0000256" key="6">
    <source>
        <dbReference type="ARBA" id="ARBA00022737"/>
    </source>
</evidence>
<keyword evidence="4 11" id="KW-0808">Transferase</keyword>
<evidence type="ECO:0000256" key="1">
    <source>
        <dbReference type="ARBA" id="ARBA00000900"/>
    </source>
</evidence>
<keyword evidence="7 10" id="KW-0863">Zinc-finger</keyword>
<dbReference type="AlphaFoldDB" id="A0A1W4X8H6"/>
<proteinExistence type="inferred from homology"/>
<dbReference type="InterPro" id="IPR039396">
    <property type="entry name" value="Deltex_C"/>
</dbReference>
<evidence type="ECO:0000256" key="7">
    <source>
        <dbReference type="ARBA" id="ARBA00022771"/>
    </source>
</evidence>
<feature type="domain" description="WWE" evidence="14">
    <location>
        <begin position="75"/>
        <end position="154"/>
    </location>
</feature>
<evidence type="ECO:0000259" key="13">
    <source>
        <dbReference type="PROSITE" id="PS50089"/>
    </source>
</evidence>
<feature type="region of interest" description="Disordered" evidence="12">
    <location>
        <begin position="246"/>
        <end position="295"/>
    </location>
</feature>
<dbReference type="SUPFAM" id="SSF57850">
    <property type="entry name" value="RING/U-box"/>
    <property type="match status" value="1"/>
</dbReference>
<dbReference type="InterPro" id="IPR013083">
    <property type="entry name" value="Znf_RING/FYVE/PHD"/>
</dbReference>
<keyword evidence="6" id="KW-0677">Repeat</keyword>
<evidence type="ECO:0000256" key="12">
    <source>
        <dbReference type="SAM" id="MobiDB-lite"/>
    </source>
</evidence>
<evidence type="ECO:0000256" key="10">
    <source>
        <dbReference type="PROSITE-ProRule" id="PRU00175"/>
    </source>
</evidence>
<feature type="domain" description="WWE" evidence="14">
    <location>
        <begin position="1"/>
        <end position="74"/>
    </location>
</feature>
<dbReference type="InterPro" id="IPR037197">
    <property type="entry name" value="WWE_dom_sf"/>
</dbReference>
<feature type="region of interest" description="Disordered" evidence="12">
    <location>
        <begin position="183"/>
        <end position="218"/>
    </location>
</feature>
<organism evidence="15 16">
    <name type="scientific">Agrilus planipennis</name>
    <name type="common">Emerald ash borer</name>
    <name type="synonym">Agrilus marcopoli</name>
    <dbReference type="NCBI Taxonomy" id="224129"/>
    <lineage>
        <taxon>Eukaryota</taxon>
        <taxon>Metazoa</taxon>
        <taxon>Ecdysozoa</taxon>
        <taxon>Arthropoda</taxon>
        <taxon>Hexapoda</taxon>
        <taxon>Insecta</taxon>
        <taxon>Pterygota</taxon>
        <taxon>Neoptera</taxon>
        <taxon>Endopterygota</taxon>
        <taxon>Coleoptera</taxon>
        <taxon>Polyphaga</taxon>
        <taxon>Elateriformia</taxon>
        <taxon>Buprestoidea</taxon>
        <taxon>Buprestidae</taxon>
        <taxon>Agrilinae</taxon>
        <taxon>Agrilus</taxon>
    </lineage>
</organism>
<keyword evidence="5 11" id="KW-0479">Metal-binding</keyword>
<keyword evidence="11" id="KW-0963">Cytoplasm</keyword>
<evidence type="ECO:0000256" key="8">
    <source>
        <dbReference type="ARBA" id="ARBA00022833"/>
    </source>
</evidence>
<evidence type="ECO:0000256" key="2">
    <source>
        <dbReference type="ARBA" id="ARBA00004906"/>
    </source>
</evidence>
<dbReference type="Gene3D" id="3.30.720.50">
    <property type="match status" value="2"/>
</dbReference>
<dbReference type="GO" id="GO:0007219">
    <property type="term" value="P:Notch signaling pathway"/>
    <property type="evidence" value="ECO:0007669"/>
    <property type="project" value="UniProtKB-KW"/>
</dbReference>
<dbReference type="PROSITE" id="PS50089">
    <property type="entry name" value="ZF_RING_2"/>
    <property type="match status" value="1"/>
</dbReference>
<dbReference type="Proteomes" id="UP000192223">
    <property type="component" value="Unplaced"/>
</dbReference>
<dbReference type="STRING" id="224129.A0A1W4X8H6"/>
<comment type="similarity">
    <text evidence="3 11">Belongs to the Deltex family.</text>
</comment>
<dbReference type="CDD" id="cd09633">
    <property type="entry name" value="Deltex_C"/>
    <property type="match status" value="1"/>
</dbReference>
<evidence type="ECO:0000256" key="4">
    <source>
        <dbReference type="ARBA" id="ARBA00022679"/>
    </source>
</evidence>
<protein>
    <recommendedName>
        <fullName evidence="11">E3 ubiquitin-protein ligase</fullName>
        <ecNumber evidence="11">2.3.2.27</ecNumber>
    </recommendedName>
</protein>
<dbReference type="Pfam" id="PF18102">
    <property type="entry name" value="DTC"/>
    <property type="match status" value="1"/>
</dbReference>
<dbReference type="InterPro" id="IPR001841">
    <property type="entry name" value="Znf_RING"/>
</dbReference>
<keyword evidence="9" id="KW-0914">Notch signaling pathway</keyword>
<keyword evidence="8 11" id="KW-0862">Zinc</keyword>
<dbReference type="UniPathway" id="UPA00143"/>
<feature type="compositionally biased region" description="Basic and acidic residues" evidence="12">
    <location>
        <begin position="183"/>
        <end position="192"/>
    </location>
</feature>
<evidence type="ECO:0000313" key="16">
    <source>
        <dbReference type="RefSeq" id="XP_018332329.1"/>
    </source>
</evidence>
<comment type="catalytic activity">
    <reaction evidence="1 11">
        <text>S-ubiquitinyl-[E2 ubiquitin-conjugating enzyme]-L-cysteine + [acceptor protein]-L-lysine = [E2 ubiquitin-conjugating enzyme]-L-cysteine + N(6)-ubiquitinyl-[acceptor protein]-L-lysine.</text>
        <dbReference type="EC" id="2.3.2.27"/>
    </reaction>
</comment>
<feature type="domain" description="RING-type" evidence="13">
    <location>
        <begin position="347"/>
        <end position="395"/>
    </location>
</feature>
<gene>
    <name evidence="16" type="primary">LOC108741860</name>
</gene>
<evidence type="ECO:0000256" key="11">
    <source>
        <dbReference type="RuleBase" id="RU367105"/>
    </source>
</evidence>
<dbReference type="PROSITE" id="PS50918">
    <property type="entry name" value="WWE"/>
    <property type="match status" value="2"/>
</dbReference>
<dbReference type="GO" id="GO:0016567">
    <property type="term" value="P:protein ubiquitination"/>
    <property type="evidence" value="ECO:0007669"/>
    <property type="project" value="UniProtKB-UniRule"/>
</dbReference>
<dbReference type="Gene3D" id="3.30.390.130">
    <property type="match status" value="1"/>
</dbReference>
<dbReference type="Pfam" id="PF02825">
    <property type="entry name" value="WWE"/>
    <property type="match status" value="2"/>
</dbReference>
<evidence type="ECO:0000256" key="3">
    <source>
        <dbReference type="ARBA" id="ARBA00009413"/>
    </source>
</evidence>
<dbReference type="SMART" id="SM00678">
    <property type="entry name" value="WWE"/>
    <property type="match status" value="2"/>
</dbReference>
<accession>A0A1W4X8H6</accession>
<evidence type="ECO:0000259" key="14">
    <source>
        <dbReference type="PROSITE" id="PS50918"/>
    </source>
</evidence>
<dbReference type="CDD" id="cd00162">
    <property type="entry name" value="RING_Ubox"/>
    <property type="match status" value="1"/>
</dbReference>
<comment type="subcellular location">
    <subcellularLocation>
        <location evidence="11">Cytoplasm</location>
    </subcellularLocation>
</comment>
<sequence>MSGHAVVVWEWETRNGYWKPYSPAVTQHLERANAKQLTRVILSDADPTLQNFYVNLRTLTQELEDSDDVCRVRRKFYPQSSPAGKGAKWEVAVEHGLEWQVFDMDIQCLIEEAWARGDQIIDMSKTHLGFPYIINFSTLTQKWLTNGHIRKVKRTKQAPYPLIKVKIEEMTAVMGRRSTDIRKSCRIEHTNVKTENVQNKKSTNGGKKKSQKSKNNNEMSTTNLAKTILHNLNIFDFLGHKSTNNNLPLQEHSKSTNSVLDADSSSTKSGRRPSLDTVSTYLSQESHESQRTASTADLLNCSGASSDDGHIEVQKLPSIIGVDSASAMISRHVRVSQPVEWAPRQPCPTCRQQLKPCRVVVALPCDHVLHLDCLNLILKEQQSLGVTLHVQCAVCGCVYGEKHGNQPPGTMEWGFIERSLPGYGNCRTIQIVYNIQSGIQGANHPNPGHEYYAVGFPRVAYLPDSPNGRKALRLLNVAWQRKLIFTVSRSHTTGCEDVVSWNLPHKTEIGPSSSGHGYPDPGYLNRLFRELEALGVTDDGNGR</sequence>
<dbReference type="SUPFAM" id="SSF117839">
    <property type="entry name" value="WWE domain"/>
    <property type="match status" value="2"/>
</dbReference>
<name>A0A1W4X8H6_AGRPL</name>
<evidence type="ECO:0000256" key="9">
    <source>
        <dbReference type="ARBA" id="ARBA00022976"/>
    </source>
</evidence>
<dbReference type="RefSeq" id="XP_018332329.1">
    <property type="nucleotide sequence ID" value="XM_018476827.2"/>
</dbReference>
<comment type="pathway">
    <text evidence="2 11">Protein modification; protein ubiquitination.</text>
</comment>
<evidence type="ECO:0000256" key="5">
    <source>
        <dbReference type="ARBA" id="ARBA00022723"/>
    </source>
</evidence>
<dbReference type="FunCoup" id="A0A1W4X8H6">
    <property type="interactions" value="1016"/>
</dbReference>
<dbReference type="GeneID" id="108741860"/>
<dbReference type="KEGG" id="apln:108741860"/>
<dbReference type="InterPro" id="IPR039399">
    <property type="entry name" value="Deltex_C_sf"/>
</dbReference>
<feature type="compositionally biased region" description="Polar residues" evidence="12">
    <location>
        <begin position="255"/>
        <end position="268"/>
    </location>
</feature>
<keyword evidence="15" id="KW-1185">Reference proteome</keyword>
<reference evidence="16" key="1">
    <citation type="submission" date="2025-08" db="UniProtKB">
        <authorList>
            <consortium name="RefSeq"/>
        </authorList>
    </citation>
    <scope>IDENTIFICATION</scope>
    <source>
        <tissue evidence="16">Entire body</tissue>
    </source>
</reference>
<dbReference type="InterPro" id="IPR018123">
    <property type="entry name" value="WWE-dom_subgr"/>
</dbReference>
<dbReference type="PANTHER" id="PTHR12622">
    <property type="entry name" value="DELTEX-RELATED"/>
    <property type="match status" value="1"/>
</dbReference>
<dbReference type="InterPro" id="IPR004170">
    <property type="entry name" value="WWE_dom"/>
</dbReference>
<dbReference type="Gene3D" id="3.30.40.10">
    <property type="entry name" value="Zinc/RING finger domain, C3HC4 (zinc finger)"/>
    <property type="match status" value="1"/>
</dbReference>
<dbReference type="EC" id="2.3.2.27" evidence="11"/>
<dbReference type="GO" id="GO:0061630">
    <property type="term" value="F:ubiquitin protein ligase activity"/>
    <property type="evidence" value="ECO:0007669"/>
    <property type="project" value="UniProtKB-UniRule"/>
</dbReference>
<dbReference type="InterPro" id="IPR039398">
    <property type="entry name" value="Deltex_fam"/>
</dbReference>
<dbReference type="GO" id="GO:0005737">
    <property type="term" value="C:cytoplasm"/>
    <property type="evidence" value="ECO:0007669"/>
    <property type="project" value="UniProtKB-SubCell"/>
</dbReference>